<evidence type="ECO:0000313" key="4">
    <source>
        <dbReference type="Proteomes" id="UP000783863"/>
    </source>
</evidence>
<keyword evidence="2" id="KW-0812">Transmembrane</keyword>
<proteinExistence type="predicted"/>
<name>A0A8J7YBC7_9EURY</name>
<keyword evidence="2" id="KW-1133">Transmembrane helix</keyword>
<evidence type="ECO:0000256" key="2">
    <source>
        <dbReference type="SAM" id="Phobius"/>
    </source>
</evidence>
<dbReference type="EMBL" id="RKLQ01000001">
    <property type="protein sequence ID" value="MBX0302910.1"/>
    <property type="molecule type" value="Genomic_DNA"/>
</dbReference>
<accession>A0A8J7YBC7</accession>
<feature type="transmembrane region" description="Helical" evidence="2">
    <location>
        <begin position="148"/>
        <end position="170"/>
    </location>
</feature>
<feature type="transmembrane region" description="Helical" evidence="2">
    <location>
        <begin position="479"/>
        <end position="507"/>
    </location>
</feature>
<keyword evidence="2" id="KW-0472">Membrane</keyword>
<feature type="transmembrane region" description="Helical" evidence="2">
    <location>
        <begin position="291"/>
        <end position="307"/>
    </location>
</feature>
<sequence length="560" mass="60477">MIHWTALGFVVFLGSLFLVSRGLAAVLKRIDAGFTAIGLVQSPLNSGTLVVAYAGAVVAGPGQLAASAVGSTVVAVVVNALVTSVVAVAGLVIVRRNFGPVAEACRPGTYTLPDRFRRRHQRTVFAVLFALAIVAETIRLGVVDASGAWFVMAGAVAWTVYTIQTLYIRLPSLNSGLVRDPTEEERERIESCYERFDRSPGRIVIVAEEAKLDLNVGGRGAYHSVGVTESFLERVDDTTLAVALALVDERSANGYWTTTIWLVTVPVLGLVLMFFVWPAFFLGLFTISGPLFWGVLPLFFTVPLLSWRARRIVYDADAFVASQFDPSTIAEVYPQLGTNIQFPSRSIGLFDRLFDRLFWPDATFETRLKRLGIEPASGDTAEQTDGETQTAAGDTDGETSTDAGDTDGETSTDAGDTTQTTREDQSQPDQDESTDCDPGTGWRRWILATTVLATLSVVAFVTATILIESGATGTGLGPLTVVLLVTTMVTGLTSAVTWLLIPFFIYLDSKTTQLVTDWPSHRLLYLVAALVPLLNLLVGAVYLWRRPSLASNGETAESTE</sequence>
<evidence type="ECO:0000313" key="3">
    <source>
        <dbReference type="EMBL" id="MBX0302910.1"/>
    </source>
</evidence>
<feature type="transmembrane region" description="Helical" evidence="2">
    <location>
        <begin position="124"/>
        <end position="142"/>
    </location>
</feature>
<gene>
    <name evidence="3" type="ORF">EGD98_04400</name>
</gene>
<keyword evidence="4" id="KW-1185">Reference proteome</keyword>
<feature type="compositionally biased region" description="Polar residues" evidence="1">
    <location>
        <begin position="380"/>
        <end position="394"/>
    </location>
</feature>
<feature type="transmembrane region" description="Helical" evidence="2">
    <location>
        <begin position="260"/>
        <end position="285"/>
    </location>
</feature>
<protein>
    <recommendedName>
        <fullName evidence="5">Zn-dependent protease with chaperone function</fullName>
    </recommendedName>
</protein>
<feature type="compositionally biased region" description="Acidic residues" evidence="1">
    <location>
        <begin position="395"/>
        <end position="410"/>
    </location>
</feature>
<dbReference type="AlphaFoldDB" id="A0A8J7YBC7"/>
<feature type="transmembrane region" description="Helical" evidence="2">
    <location>
        <begin position="73"/>
        <end position="94"/>
    </location>
</feature>
<evidence type="ECO:0000256" key="1">
    <source>
        <dbReference type="SAM" id="MobiDB-lite"/>
    </source>
</evidence>
<feature type="transmembrane region" description="Helical" evidence="2">
    <location>
        <begin position="445"/>
        <end position="467"/>
    </location>
</feature>
<dbReference type="Proteomes" id="UP000783863">
    <property type="component" value="Unassembled WGS sequence"/>
</dbReference>
<feature type="compositionally biased region" description="Low complexity" evidence="1">
    <location>
        <begin position="411"/>
        <end position="420"/>
    </location>
</feature>
<evidence type="ECO:0008006" key="5">
    <source>
        <dbReference type="Google" id="ProtNLM"/>
    </source>
</evidence>
<comment type="caution">
    <text evidence="3">The sequence shown here is derived from an EMBL/GenBank/DDBJ whole genome shotgun (WGS) entry which is preliminary data.</text>
</comment>
<reference evidence="3" key="1">
    <citation type="submission" date="2021-06" db="EMBL/GenBank/DDBJ databases">
        <title>Halomicroarcula sp. F24A a new haloarchaeum isolated from saline soil.</title>
        <authorList>
            <person name="Duran-Viseras A."/>
            <person name="Sanchez-Porro C."/>
            <person name="Ventosa A."/>
        </authorList>
    </citation>
    <scope>NUCLEOTIDE SEQUENCE</scope>
    <source>
        <strain evidence="3">F24A</strain>
    </source>
</reference>
<feature type="transmembrane region" description="Helical" evidence="2">
    <location>
        <begin position="523"/>
        <end position="544"/>
    </location>
</feature>
<dbReference type="RefSeq" id="WP_220587138.1">
    <property type="nucleotide sequence ID" value="NZ_RKLQ01000001.1"/>
</dbReference>
<organism evidence="3 4">
    <name type="scientific">Haloarcula salinisoli</name>
    <dbReference type="NCBI Taxonomy" id="2487746"/>
    <lineage>
        <taxon>Archaea</taxon>
        <taxon>Methanobacteriati</taxon>
        <taxon>Methanobacteriota</taxon>
        <taxon>Stenosarchaea group</taxon>
        <taxon>Halobacteria</taxon>
        <taxon>Halobacteriales</taxon>
        <taxon>Haloarculaceae</taxon>
        <taxon>Haloarcula</taxon>
    </lineage>
</organism>
<feature type="region of interest" description="Disordered" evidence="1">
    <location>
        <begin position="375"/>
        <end position="438"/>
    </location>
</feature>